<keyword evidence="2" id="KW-1185">Reference proteome</keyword>
<dbReference type="AlphaFoldDB" id="A0A1I2KC49"/>
<accession>A0A1I2KC49</accession>
<protein>
    <submittedName>
        <fullName evidence="1">Uncharacterized protein</fullName>
    </submittedName>
</protein>
<sequence length="325" mass="36258">MGSRANVAVRRDGTWVHHGSNGLGYSLDAWLAPGPEPALAMFGTEAWPVWEPGQWQWESTCEAAALIDVDARELLFFVDIDVTGRLALLEAYGRTWDGWTIRWAYNGLADVTDALGLDRSVLDRDPWDNTDLFKWHRPGPGEQLVLDRLITVGDVAYGLDHNAEDPWTVGPALLDQLGDLPRVDALPGMPRGGMHLDPDGRAAGVWSLGPVHHLTERFAERWPGWTLEFWEDRHAGQAARSGWRFPDPAAGVDDAIRRLGERVLDHWLPATPENRDEWPKSTRLDPFYGMRAAGLAFDGLQRIVDVLLGPGREPIVVAEYAKRVL</sequence>
<organism evidence="1 2">
    <name type="scientific">Actinoplanes philippinensis</name>
    <dbReference type="NCBI Taxonomy" id="35752"/>
    <lineage>
        <taxon>Bacteria</taxon>
        <taxon>Bacillati</taxon>
        <taxon>Actinomycetota</taxon>
        <taxon>Actinomycetes</taxon>
        <taxon>Micromonosporales</taxon>
        <taxon>Micromonosporaceae</taxon>
        <taxon>Actinoplanes</taxon>
    </lineage>
</organism>
<reference evidence="1 2" key="1">
    <citation type="submission" date="2016-10" db="EMBL/GenBank/DDBJ databases">
        <authorList>
            <person name="de Groot N.N."/>
        </authorList>
    </citation>
    <scope>NUCLEOTIDE SEQUENCE [LARGE SCALE GENOMIC DNA]</scope>
    <source>
        <strain evidence="1 2">DSM 43019</strain>
    </source>
</reference>
<evidence type="ECO:0000313" key="2">
    <source>
        <dbReference type="Proteomes" id="UP000199645"/>
    </source>
</evidence>
<dbReference type="EMBL" id="FONV01000016">
    <property type="protein sequence ID" value="SFF64023.1"/>
    <property type="molecule type" value="Genomic_DNA"/>
</dbReference>
<name>A0A1I2KC49_9ACTN</name>
<gene>
    <name evidence="1" type="ORF">SAMN05421541_11632</name>
</gene>
<dbReference type="Proteomes" id="UP000199645">
    <property type="component" value="Unassembled WGS sequence"/>
</dbReference>
<dbReference type="RefSeq" id="WP_093620485.1">
    <property type="nucleotide sequence ID" value="NZ_BOMT01000086.1"/>
</dbReference>
<dbReference type="OrthoDB" id="2528990at2"/>
<evidence type="ECO:0000313" key="1">
    <source>
        <dbReference type="EMBL" id="SFF64023.1"/>
    </source>
</evidence>
<proteinExistence type="predicted"/>